<dbReference type="Gene3D" id="1.10.10.10">
    <property type="entry name" value="Winged helix-like DNA-binding domain superfamily/Winged helix DNA-binding domain"/>
    <property type="match status" value="1"/>
</dbReference>
<proteinExistence type="inferred from homology"/>
<reference evidence="8" key="1">
    <citation type="submission" date="2021-01" db="EMBL/GenBank/DDBJ databases">
        <title>Whole genome shotgun sequence of Virgisporangium aliadipatigenens NBRC 105644.</title>
        <authorList>
            <person name="Komaki H."/>
            <person name="Tamura T."/>
        </authorList>
    </citation>
    <scope>NUCLEOTIDE SEQUENCE</scope>
    <source>
        <strain evidence="8">NBRC 105644</strain>
    </source>
</reference>
<evidence type="ECO:0000259" key="7">
    <source>
        <dbReference type="Pfam" id="PF08281"/>
    </source>
</evidence>
<dbReference type="InterPro" id="IPR013324">
    <property type="entry name" value="RNA_pol_sigma_r3/r4-like"/>
</dbReference>
<evidence type="ECO:0000313" key="8">
    <source>
        <dbReference type="EMBL" id="GIJ46893.1"/>
    </source>
</evidence>
<feature type="domain" description="RNA polymerase sigma factor 70 region 4 type 2" evidence="7">
    <location>
        <begin position="37"/>
        <end position="89"/>
    </location>
</feature>
<dbReference type="GO" id="GO:0016987">
    <property type="term" value="F:sigma factor activity"/>
    <property type="evidence" value="ECO:0007669"/>
    <property type="project" value="UniProtKB-KW"/>
</dbReference>
<dbReference type="AlphaFoldDB" id="A0A8J3YMN0"/>
<dbReference type="PANTHER" id="PTHR43133:SF50">
    <property type="entry name" value="ECF RNA POLYMERASE SIGMA FACTOR SIGM"/>
    <property type="match status" value="1"/>
</dbReference>
<dbReference type="InterPro" id="IPR036388">
    <property type="entry name" value="WH-like_DNA-bd_sf"/>
</dbReference>
<dbReference type="GO" id="GO:0003677">
    <property type="term" value="F:DNA binding"/>
    <property type="evidence" value="ECO:0007669"/>
    <property type="project" value="UniProtKB-KW"/>
</dbReference>
<keyword evidence="4" id="KW-0238">DNA-binding</keyword>
<dbReference type="RefSeq" id="WP_239153170.1">
    <property type="nucleotide sequence ID" value="NZ_BOPF01000013.1"/>
</dbReference>
<dbReference type="InterPro" id="IPR013249">
    <property type="entry name" value="RNA_pol_sigma70_r4_t2"/>
</dbReference>
<keyword evidence="5" id="KW-0804">Transcription</keyword>
<dbReference type="SUPFAM" id="SSF88659">
    <property type="entry name" value="Sigma3 and sigma4 domains of RNA polymerase sigma factors"/>
    <property type="match status" value="1"/>
</dbReference>
<evidence type="ECO:0000256" key="4">
    <source>
        <dbReference type="ARBA" id="ARBA00023125"/>
    </source>
</evidence>
<dbReference type="Pfam" id="PF08281">
    <property type="entry name" value="Sigma70_r4_2"/>
    <property type="match status" value="1"/>
</dbReference>
<keyword evidence="9" id="KW-1185">Reference proteome</keyword>
<accession>A0A8J3YMN0</accession>
<evidence type="ECO:0000256" key="1">
    <source>
        <dbReference type="ARBA" id="ARBA00010641"/>
    </source>
</evidence>
<comment type="caution">
    <text evidence="8">The sequence shown here is derived from an EMBL/GenBank/DDBJ whole genome shotgun (WGS) entry which is preliminary data.</text>
</comment>
<evidence type="ECO:0000256" key="3">
    <source>
        <dbReference type="ARBA" id="ARBA00023082"/>
    </source>
</evidence>
<gene>
    <name evidence="8" type="ORF">Val02_37790</name>
</gene>
<dbReference type="CDD" id="cd06171">
    <property type="entry name" value="Sigma70_r4"/>
    <property type="match status" value="1"/>
</dbReference>
<dbReference type="EMBL" id="BOPF01000013">
    <property type="protein sequence ID" value="GIJ46893.1"/>
    <property type="molecule type" value="Genomic_DNA"/>
</dbReference>
<dbReference type="GO" id="GO:0006352">
    <property type="term" value="P:DNA-templated transcription initiation"/>
    <property type="evidence" value="ECO:0007669"/>
    <property type="project" value="InterPro"/>
</dbReference>
<evidence type="ECO:0000313" key="9">
    <source>
        <dbReference type="Proteomes" id="UP000619260"/>
    </source>
</evidence>
<sequence length="162" mass="17144">MIGTSRSGGRSRRRPLTTPDPPDRAAPDPTAGIAGRLSVHAALARLAPRQRAAIVLRYFEDLSEAQTADLLGCGVGTVKSRTRDALARLRRIAPELADDGGSHRSGRVSGTRACGTSTVRRHPAAGPDGSRRRIAPAGPDHWDPADRPAPRPPHHGEPGADR</sequence>
<evidence type="ECO:0000256" key="5">
    <source>
        <dbReference type="ARBA" id="ARBA00023163"/>
    </source>
</evidence>
<dbReference type="Proteomes" id="UP000619260">
    <property type="component" value="Unassembled WGS sequence"/>
</dbReference>
<comment type="similarity">
    <text evidence="1">Belongs to the sigma-70 factor family. ECF subfamily.</text>
</comment>
<keyword evidence="3" id="KW-0731">Sigma factor</keyword>
<protein>
    <recommendedName>
        <fullName evidence="7">RNA polymerase sigma factor 70 region 4 type 2 domain-containing protein</fullName>
    </recommendedName>
</protein>
<keyword evidence="2" id="KW-0805">Transcription regulation</keyword>
<feature type="region of interest" description="Disordered" evidence="6">
    <location>
        <begin position="1"/>
        <end position="32"/>
    </location>
</feature>
<dbReference type="InterPro" id="IPR039425">
    <property type="entry name" value="RNA_pol_sigma-70-like"/>
</dbReference>
<dbReference type="PANTHER" id="PTHR43133">
    <property type="entry name" value="RNA POLYMERASE ECF-TYPE SIGMA FACTO"/>
    <property type="match status" value="1"/>
</dbReference>
<feature type="region of interest" description="Disordered" evidence="6">
    <location>
        <begin position="94"/>
        <end position="162"/>
    </location>
</feature>
<organism evidence="8 9">
    <name type="scientific">Virgisporangium aliadipatigenens</name>
    <dbReference type="NCBI Taxonomy" id="741659"/>
    <lineage>
        <taxon>Bacteria</taxon>
        <taxon>Bacillati</taxon>
        <taxon>Actinomycetota</taxon>
        <taxon>Actinomycetes</taxon>
        <taxon>Micromonosporales</taxon>
        <taxon>Micromonosporaceae</taxon>
        <taxon>Virgisporangium</taxon>
    </lineage>
</organism>
<name>A0A8J3YMN0_9ACTN</name>
<evidence type="ECO:0000256" key="2">
    <source>
        <dbReference type="ARBA" id="ARBA00023015"/>
    </source>
</evidence>
<feature type="compositionally biased region" description="Basic and acidic residues" evidence="6">
    <location>
        <begin position="140"/>
        <end position="162"/>
    </location>
</feature>
<evidence type="ECO:0000256" key="6">
    <source>
        <dbReference type="SAM" id="MobiDB-lite"/>
    </source>
</evidence>